<accession>A0A5P8W2H5</accession>
<evidence type="ECO:0000313" key="2">
    <source>
        <dbReference type="Proteomes" id="UP000326678"/>
    </source>
</evidence>
<proteinExistence type="predicted"/>
<keyword evidence="2" id="KW-1185">Reference proteome</keyword>
<reference evidence="1 2" key="1">
    <citation type="submission" date="2019-10" db="EMBL/GenBank/DDBJ databases">
        <title>Genomic and transcriptomic insights into the perfect genentic adaptation of a filamentous nitrogen-fixing cyanobacterium to rice fields.</title>
        <authorList>
            <person name="Chen Z."/>
        </authorList>
    </citation>
    <scope>NUCLEOTIDE SEQUENCE [LARGE SCALE GENOMIC DNA]</scope>
    <source>
        <strain evidence="1">CCNUC1</strain>
    </source>
</reference>
<sequence>MALTQAISPKANAIAQPNFSQDVEKGIDFCKRSSIHNS</sequence>
<name>A0A5P8W2H5_9NOSO</name>
<dbReference type="KEGG" id="nsh:GXM_04409"/>
<evidence type="ECO:0000313" key="1">
    <source>
        <dbReference type="EMBL" id="QFS46928.1"/>
    </source>
</evidence>
<protein>
    <submittedName>
        <fullName evidence="1">Uncharacterized protein</fullName>
    </submittedName>
</protein>
<dbReference type="EMBL" id="CP045226">
    <property type="protein sequence ID" value="QFS46928.1"/>
    <property type="molecule type" value="Genomic_DNA"/>
</dbReference>
<gene>
    <name evidence="1" type="ORF">GXM_04409</name>
</gene>
<dbReference type="Proteomes" id="UP000326678">
    <property type="component" value="Chromosome Gxm1"/>
</dbReference>
<organism evidence="1 2">
    <name type="scientific">Nostoc sphaeroides CCNUC1</name>
    <dbReference type="NCBI Taxonomy" id="2653204"/>
    <lineage>
        <taxon>Bacteria</taxon>
        <taxon>Bacillati</taxon>
        <taxon>Cyanobacteriota</taxon>
        <taxon>Cyanophyceae</taxon>
        <taxon>Nostocales</taxon>
        <taxon>Nostocaceae</taxon>
        <taxon>Nostoc</taxon>
    </lineage>
</organism>
<dbReference type="AlphaFoldDB" id="A0A5P8W2H5"/>